<organism evidence="6 7">
    <name type="scientific">Xylocopa violacea</name>
    <name type="common">Violet carpenter bee</name>
    <name type="synonym">Apis violacea</name>
    <dbReference type="NCBI Taxonomy" id="135666"/>
    <lineage>
        <taxon>Eukaryota</taxon>
        <taxon>Metazoa</taxon>
        <taxon>Ecdysozoa</taxon>
        <taxon>Arthropoda</taxon>
        <taxon>Hexapoda</taxon>
        <taxon>Insecta</taxon>
        <taxon>Pterygota</taxon>
        <taxon>Neoptera</taxon>
        <taxon>Endopterygota</taxon>
        <taxon>Hymenoptera</taxon>
        <taxon>Apocrita</taxon>
        <taxon>Aculeata</taxon>
        <taxon>Apoidea</taxon>
        <taxon>Anthophila</taxon>
        <taxon>Apidae</taxon>
        <taxon>Xylocopa</taxon>
        <taxon>Xylocopa</taxon>
    </lineage>
</organism>
<dbReference type="SMART" id="SM00369">
    <property type="entry name" value="LRR_TYP"/>
    <property type="match status" value="6"/>
</dbReference>
<keyword evidence="4" id="KW-1133">Transmembrane helix</keyword>
<feature type="signal peptide" evidence="5">
    <location>
        <begin position="1"/>
        <end position="18"/>
    </location>
</feature>
<gene>
    <name evidence="6" type="ORF">XYLVIOL_LOCUS2225</name>
</gene>
<dbReference type="InterPro" id="IPR050328">
    <property type="entry name" value="Dev_Immune_Receptor"/>
</dbReference>
<evidence type="ECO:0000313" key="6">
    <source>
        <dbReference type="EMBL" id="CAL7936555.1"/>
    </source>
</evidence>
<dbReference type="Pfam" id="PF13855">
    <property type="entry name" value="LRR_8"/>
    <property type="match status" value="1"/>
</dbReference>
<dbReference type="SUPFAM" id="SSF52058">
    <property type="entry name" value="L domain-like"/>
    <property type="match status" value="1"/>
</dbReference>
<dbReference type="InterPro" id="IPR001611">
    <property type="entry name" value="Leu-rich_rpt"/>
</dbReference>
<keyword evidence="4" id="KW-0812">Transmembrane</keyword>
<keyword evidence="1" id="KW-0433">Leucine-rich repeat</keyword>
<dbReference type="InterPro" id="IPR032675">
    <property type="entry name" value="LRR_dom_sf"/>
</dbReference>
<sequence length="441" mass="51095">MWFKTITILALILSTSSATLLNLTHQGLKKEHFFLDLQHRTNVPEVTDLILRGNEFDSFLDCSANLENLRTLDLSQNHLQKFFFLCKSEYNLEMLNVSHNSLEYIDENALNNRTSKLKVLDLSWNKLPSVNETMLEHFKLLEYLSLANNPINDGIHENSFWNLKKLQYLNLSNVSSSYFSSELFKTLNNLSKLDLSQNPISTLPLLPGALVELDLSNTHITRFQNVYLPLLRELKMNNMQSLRELYLNDFENFTNLEILTLDGSKKLLHLKILSYEERLLPRLQRLSLSSCGLRTLDYNLASIIKRTPILNLENNHWNCDCKMQWLSMSNTTRILSREIICYTPREIMGKQLSTIPTYELVCEGETSIFRPVLWACILILIVGITLAVGFFVQRRPLGQWDFIRKNHDTVTYTNVDETSNDMVKILTVGEAADETFERNDE</sequence>
<evidence type="ECO:0000256" key="3">
    <source>
        <dbReference type="ARBA" id="ARBA00022737"/>
    </source>
</evidence>
<keyword evidence="4" id="KW-0472">Membrane</keyword>
<reference evidence="6 7" key="1">
    <citation type="submission" date="2024-08" db="EMBL/GenBank/DDBJ databases">
        <authorList>
            <person name="Will J Nash"/>
            <person name="Angela Man"/>
            <person name="Seanna McTaggart"/>
            <person name="Kendall Baker"/>
            <person name="Tom Barker"/>
            <person name="Leah Catchpole"/>
            <person name="Alex Durrant"/>
            <person name="Karim Gharbi"/>
            <person name="Naomi Irish"/>
            <person name="Gemy Kaithakottil"/>
            <person name="Debby Ku"/>
            <person name="Aaliyah Providence"/>
            <person name="Felix Shaw"/>
            <person name="David Swarbreck"/>
            <person name="Chris Watkins"/>
            <person name="Ann M. McCartney"/>
            <person name="Giulio Formenti"/>
            <person name="Alice Mouton"/>
            <person name="Noel Vella"/>
            <person name="Bjorn M von Reumont"/>
            <person name="Adriana Vella"/>
            <person name="Wilfried Haerty"/>
        </authorList>
    </citation>
    <scope>NUCLEOTIDE SEQUENCE [LARGE SCALE GENOMIC DNA]</scope>
</reference>
<protein>
    <submittedName>
        <fullName evidence="6">Uncharacterized protein</fullName>
    </submittedName>
</protein>
<evidence type="ECO:0000256" key="4">
    <source>
        <dbReference type="SAM" id="Phobius"/>
    </source>
</evidence>
<keyword evidence="7" id="KW-1185">Reference proteome</keyword>
<feature type="transmembrane region" description="Helical" evidence="4">
    <location>
        <begin position="372"/>
        <end position="392"/>
    </location>
</feature>
<dbReference type="InterPro" id="IPR003591">
    <property type="entry name" value="Leu-rich_rpt_typical-subtyp"/>
</dbReference>
<dbReference type="Proteomes" id="UP001642520">
    <property type="component" value="Unassembled WGS sequence"/>
</dbReference>
<comment type="caution">
    <text evidence="6">The sequence shown here is derived from an EMBL/GenBank/DDBJ whole genome shotgun (WGS) entry which is preliminary data.</text>
</comment>
<dbReference type="PANTHER" id="PTHR24373">
    <property type="entry name" value="SLIT RELATED LEUCINE-RICH REPEAT NEURONAL PROTEIN"/>
    <property type="match status" value="1"/>
</dbReference>
<accession>A0ABP1NAG9</accession>
<feature type="chain" id="PRO_5045116259" evidence="5">
    <location>
        <begin position="19"/>
        <end position="441"/>
    </location>
</feature>
<keyword evidence="2 5" id="KW-0732">Signal</keyword>
<evidence type="ECO:0000256" key="2">
    <source>
        <dbReference type="ARBA" id="ARBA00022729"/>
    </source>
</evidence>
<evidence type="ECO:0000256" key="1">
    <source>
        <dbReference type="ARBA" id="ARBA00022614"/>
    </source>
</evidence>
<dbReference type="PROSITE" id="PS51450">
    <property type="entry name" value="LRR"/>
    <property type="match status" value="2"/>
</dbReference>
<dbReference type="EMBL" id="CAXAJV020001287">
    <property type="protein sequence ID" value="CAL7936555.1"/>
    <property type="molecule type" value="Genomic_DNA"/>
</dbReference>
<name>A0ABP1NAG9_XYLVO</name>
<keyword evidence="3" id="KW-0677">Repeat</keyword>
<evidence type="ECO:0000313" key="7">
    <source>
        <dbReference type="Proteomes" id="UP001642520"/>
    </source>
</evidence>
<evidence type="ECO:0000256" key="5">
    <source>
        <dbReference type="SAM" id="SignalP"/>
    </source>
</evidence>
<dbReference type="PANTHER" id="PTHR24373:SF370">
    <property type="entry name" value="FISH-LIPS, ISOFORM E"/>
    <property type="match status" value="1"/>
</dbReference>
<proteinExistence type="predicted"/>
<dbReference type="Gene3D" id="3.80.10.10">
    <property type="entry name" value="Ribonuclease Inhibitor"/>
    <property type="match status" value="3"/>
</dbReference>